<proteinExistence type="predicted"/>
<name>A0AAE3ZMS1_9ACTN</name>
<comment type="caution">
    <text evidence="2">The sequence shown here is derived from an EMBL/GenBank/DDBJ whole genome shotgun (WGS) entry which is preliminary data.</text>
</comment>
<protein>
    <recommendedName>
        <fullName evidence="4">Lipoprotein</fullName>
    </recommendedName>
</protein>
<dbReference type="PROSITE" id="PS51257">
    <property type="entry name" value="PROKAR_LIPOPROTEIN"/>
    <property type="match status" value="1"/>
</dbReference>
<sequence length="285" mass="30589">MRRTLISIAVTVTGLTLLTGCGGTGTDTPSSTEPTAAAGGMSEDAAKQQAVQKLIADCMKEKGFQYEVTPPIEMNSRSADFTGASSLLKTDEELRQYRQKYGFGIYSAQLYPDDPMVKQPDIDPANNPNNRIREALDPARQAAWDAAFSSDGKNGRTEPGCADIANEQVYGKAEYDPDEQAEDQRAYEKYRTDPAVVKAAHQYGDCLRGKGYQVASTEPGMIDTGVYDLINAPLLSGEQVSAAEAKTRLAEEITASLADLDCRGNYATLARTTYATVVTRGGGVG</sequence>
<organism evidence="2 3">
    <name type="scientific">Catenuloplanes niger</name>
    <dbReference type="NCBI Taxonomy" id="587534"/>
    <lineage>
        <taxon>Bacteria</taxon>
        <taxon>Bacillati</taxon>
        <taxon>Actinomycetota</taxon>
        <taxon>Actinomycetes</taxon>
        <taxon>Micromonosporales</taxon>
        <taxon>Micromonosporaceae</taxon>
        <taxon>Catenuloplanes</taxon>
    </lineage>
</organism>
<dbReference type="Proteomes" id="UP001183629">
    <property type="component" value="Unassembled WGS sequence"/>
</dbReference>
<evidence type="ECO:0000313" key="2">
    <source>
        <dbReference type="EMBL" id="MDR7320715.1"/>
    </source>
</evidence>
<evidence type="ECO:0008006" key="4">
    <source>
        <dbReference type="Google" id="ProtNLM"/>
    </source>
</evidence>
<accession>A0AAE3ZMS1</accession>
<dbReference type="AlphaFoldDB" id="A0AAE3ZMS1"/>
<keyword evidence="3" id="KW-1185">Reference proteome</keyword>
<dbReference type="RefSeq" id="WP_310409338.1">
    <property type="nucleotide sequence ID" value="NZ_JAVDYC010000001.1"/>
</dbReference>
<feature type="region of interest" description="Disordered" evidence="1">
    <location>
        <begin position="21"/>
        <end position="44"/>
    </location>
</feature>
<evidence type="ECO:0000256" key="1">
    <source>
        <dbReference type="SAM" id="MobiDB-lite"/>
    </source>
</evidence>
<dbReference type="EMBL" id="JAVDYC010000001">
    <property type="protein sequence ID" value="MDR7320715.1"/>
    <property type="molecule type" value="Genomic_DNA"/>
</dbReference>
<gene>
    <name evidence="2" type="ORF">J2S44_000965</name>
</gene>
<evidence type="ECO:0000313" key="3">
    <source>
        <dbReference type="Proteomes" id="UP001183629"/>
    </source>
</evidence>
<reference evidence="2 3" key="1">
    <citation type="submission" date="2023-07" db="EMBL/GenBank/DDBJ databases">
        <title>Sequencing the genomes of 1000 actinobacteria strains.</title>
        <authorList>
            <person name="Klenk H.-P."/>
        </authorList>
    </citation>
    <scope>NUCLEOTIDE SEQUENCE [LARGE SCALE GENOMIC DNA]</scope>
    <source>
        <strain evidence="2 3">DSM 44711</strain>
    </source>
</reference>